<dbReference type="CDD" id="cd06193">
    <property type="entry name" value="siderophore_interacting"/>
    <property type="match status" value="1"/>
</dbReference>
<proteinExistence type="predicted"/>
<dbReference type="OrthoDB" id="9814826at2"/>
<keyword evidence="3" id="KW-1185">Reference proteome</keyword>
<dbReference type="PANTHER" id="PTHR30157">
    <property type="entry name" value="FERRIC REDUCTASE, NADPH-DEPENDENT"/>
    <property type="match status" value="1"/>
</dbReference>
<dbReference type="SUPFAM" id="SSF63380">
    <property type="entry name" value="Riboflavin synthase domain-like"/>
    <property type="match status" value="1"/>
</dbReference>
<dbReference type="InterPro" id="IPR017938">
    <property type="entry name" value="Riboflavin_synthase-like_b-brl"/>
</dbReference>
<dbReference type="InterPro" id="IPR017927">
    <property type="entry name" value="FAD-bd_FR_type"/>
</dbReference>
<dbReference type="AlphaFoldDB" id="A0A7J5BFP6"/>
<gene>
    <name evidence="2" type="ORF">F8O05_01220</name>
</gene>
<evidence type="ECO:0000313" key="2">
    <source>
        <dbReference type="EMBL" id="KAB1644918.1"/>
    </source>
</evidence>
<evidence type="ECO:0000259" key="1">
    <source>
        <dbReference type="PROSITE" id="PS51384"/>
    </source>
</evidence>
<dbReference type="RefSeq" id="WP_158050930.1">
    <property type="nucleotide sequence ID" value="NZ_WBKB01000001.1"/>
</dbReference>
<evidence type="ECO:0000313" key="3">
    <source>
        <dbReference type="Proteomes" id="UP000433493"/>
    </source>
</evidence>
<comment type="caution">
    <text evidence="2">The sequence shown here is derived from an EMBL/GenBank/DDBJ whole genome shotgun (WGS) entry which is preliminary data.</text>
</comment>
<sequence length="264" mass="29375">MTAPTLAVKRTPYPLKTRLLTVLRVEELSSDMRRIILGGEDLEATLPYGQFSPADHVRLVLPNADTGEVTMPTIDESGLNRPDGVELREYTIRWVNAEKPELAIDFLLHEHGPAGRWAIAAKPGDLLGVLGPRGSARFPTGYDRYLLAGDETALPAIERWLEEAPREAALDVFVLIEEASRERELPVHPRASLRWLHRANGQTLGDAVATAMPNLEANTFLWAASEATSLLPIRKQLRELGHAKQAIDIRGYWKIGESEHKESK</sequence>
<organism evidence="2 3">
    <name type="scientific">Gulosibacter chungangensis</name>
    <dbReference type="NCBI Taxonomy" id="979746"/>
    <lineage>
        <taxon>Bacteria</taxon>
        <taxon>Bacillati</taxon>
        <taxon>Actinomycetota</taxon>
        <taxon>Actinomycetes</taxon>
        <taxon>Micrococcales</taxon>
        <taxon>Microbacteriaceae</taxon>
        <taxon>Gulosibacter</taxon>
    </lineage>
</organism>
<accession>A0A7J5BFP6</accession>
<feature type="domain" description="FAD-binding FR-type" evidence="1">
    <location>
        <begin position="15"/>
        <end position="139"/>
    </location>
</feature>
<dbReference type="PROSITE" id="PS51384">
    <property type="entry name" value="FAD_FR"/>
    <property type="match status" value="1"/>
</dbReference>
<dbReference type="InterPro" id="IPR039374">
    <property type="entry name" value="SIP_fam"/>
</dbReference>
<protein>
    <submittedName>
        <fullName evidence="2">Siderophore-interacting protein</fullName>
    </submittedName>
</protein>
<name>A0A7J5BFP6_9MICO</name>
<dbReference type="PANTHER" id="PTHR30157:SF0">
    <property type="entry name" value="NADPH-DEPENDENT FERRIC-CHELATE REDUCTASE"/>
    <property type="match status" value="1"/>
</dbReference>
<dbReference type="InterPro" id="IPR039261">
    <property type="entry name" value="FNR_nucleotide-bd"/>
</dbReference>
<dbReference type="Gene3D" id="3.40.50.80">
    <property type="entry name" value="Nucleotide-binding domain of ferredoxin-NADP reductase (FNR) module"/>
    <property type="match status" value="1"/>
</dbReference>
<dbReference type="InterPro" id="IPR013113">
    <property type="entry name" value="SIP_FAD-bd"/>
</dbReference>
<dbReference type="Pfam" id="PF04954">
    <property type="entry name" value="SIP"/>
    <property type="match status" value="1"/>
</dbReference>
<dbReference type="InterPro" id="IPR007037">
    <property type="entry name" value="SIP_rossman_dom"/>
</dbReference>
<dbReference type="Pfam" id="PF08021">
    <property type="entry name" value="FAD_binding_9"/>
    <property type="match status" value="1"/>
</dbReference>
<dbReference type="Gene3D" id="2.40.30.10">
    <property type="entry name" value="Translation factors"/>
    <property type="match status" value="1"/>
</dbReference>
<reference evidence="2 3" key="1">
    <citation type="submission" date="2019-09" db="EMBL/GenBank/DDBJ databases">
        <title>Phylogeny of genus Pseudoclavibacter and closely related genus.</title>
        <authorList>
            <person name="Li Y."/>
        </authorList>
    </citation>
    <scope>NUCLEOTIDE SEQUENCE [LARGE SCALE GENOMIC DNA]</scope>
    <source>
        <strain evidence="2 3">KCTC 13959</strain>
    </source>
</reference>
<dbReference type="EMBL" id="WBKB01000001">
    <property type="protein sequence ID" value="KAB1644918.1"/>
    <property type="molecule type" value="Genomic_DNA"/>
</dbReference>
<dbReference type="Proteomes" id="UP000433493">
    <property type="component" value="Unassembled WGS sequence"/>
</dbReference>
<dbReference type="GO" id="GO:0016491">
    <property type="term" value="F:oxidoreductase activity"/>
    <property type="evidence" value="ECO:0007669"/>
    <property type="project" value="InterPro"/>
</dbReference>